<feature type="domain" description="SLC12A transporter C-terminal" evidence="10">
    <location>
        <begin position="675"/>
        <end position="761"/>
    </location>
</feature>
<dbReference type="GO" id="GO:0055075">
    <property type="term" value="P:potassium ion homeostasis"/>
    <property type="evidence" value="ECO:0007669"/>
    <property type="project" value="TreeGrafter"/>
</dbReference>
<feature type="transmembrane region" description="Helical" evidence="8">
    <location>
        <begin position="221"/>
        <end position="242"/>
    </location>
</feature>
<evidence type="ECO:0000256" key="5">
    <source>
        <dbReference type="ARBA" id="ARBA00022692"/>
    </source>
</evidence>
<dbReference type="GO" id="GO:0016020">
    <property type="term" value="C:membrane"/>
    <property type="evidence" value="ECO:0007669"/>
    <property type="project" value="UniProtKB-SubCell"/>
</dbReference>
<evidence type="ECO:0000313" key="11">
    <source>
        <dbReference type="EMBL" id="CAF1153633.1"/>
    </source>
</evidence>
<dbReference type="GO" id="GO:0055064">
    <property type="term" value="P:chloride ion homeostasis"/>
    <property type="evidence" value="ECO:0007669"/>
    <property type="project" value="TreeGrafter"/>
</dbReference>
<dbReference type="Pfam" id="PF03522">
    <property type="entry name" value="SLC12"/>
    <property type="match status" value="2"/>
</dbReference>
<feature type="transmembrane region" description="Helical" evidence="8">
    <location>
        <begin position="249"/>
        <end position="270"/>
    </location>
</feature>
<feature type="domain" description="SLC12A transporter C-terminal" evidence="10">
    <location>
        <begin position="914"/>
        <end position="1073"/>
    </location>
</feature>
<dbReference type="PANTHER" id="PTHR11827:SF72">
    <property type="entry name" value="GH08340P"/>
    <property type="match status" value="1"/>
</dbReference>
<feature type="domain" description="Amino acid permease/ SLC12A" evidence="9">
    <location>
        <begin position="245"/>
        <end position="664"/>
    </location>
</feature>
<feature type="transmembrane region" description="Helical" evidence="8">
    <location>
        <begin position="134"/>
        <end position="156"/>
    </location>
</feature>
<gene>
    <name evidence="11" type="ORF">SEV965_LOCUS18589</name>
</gene>
<feature type="transmembrane region" description="Helical" evidence="8">
    <location>
        <begin position="177"/>
        <end position="201"/>
    </location>
</feature>
<dbReference type="Gene3D" id="1.20.1740.10">
    <property type="entry name" value="Amino acid/polyamine transporter I"/>
    <property type="match status" value="1"/>
</dbReference>
<dbReference type="Proteomes" id="UP000663889">
    <property type="component" value="Unassembled WGS sequence"/>
</dbReference>
<comment type="subcellular location">
    <subcellularLocation>
        <location evidence="1">Membrane</location>
        <topology evidence="1">Multi-pass membrane protein</topology>
    </subcellularLocation>
</comment>
<evidence type="ECO:0000256" key="1">
    <source>
        <dbReference type="ARBA" id="ARBA00004141"/>
    </source>
</evidence>
<evidence type="ECO:0000256" key="8">
    <source>
        <dbReference type="SAM" id="Phobius"/>
    </source>
</evidence>
<feature type="transmembrane region" description="Helical" evidence="8">
    <location>
        <begin position="391"/>
        <end position="412"/>
    </location>
</feature>
<feature type="transmembrane region" description="Helical" evidence="8">
    <location>
        <begin position="545"/>
        <end position="567"/>
    </location>
</feature>
<dbReference type="Pfam" id="PF00324">
    <property type="entry name" value="AA_permease"/>
    <property type="match status" value="1"/>
</dbReference>
<dbReference type="InterPro" id="IPR004842">
    <property type="entry name" value="SLC12A_fam"/>
</dbReference>
<dbReference type="EMBL" id="CAJNOU010001112">
    <property type="protein sequence ID" value="CAF1153633.1"/>
    <property type="molecule type" value="Genomic_DNA"/>
</dbReference>
<evidence type="ECO:0000259" key="10">
    <source>
        <dbReference type="Pfam" id="PF03522"/>
    </source>
</evidence>
<feature type="transmembrane region" description="Helical" evidence="8">
    <location>
        <begin position="285"/>
        <end position="305"/>
    </location>
</feature>
<evidence type="ECO:0000256" key="6">
    <source>
        <dbReference type="ARBA" id="ARBA00022989"/>
    </source>
</evidence>
<dbReference type="InterPro" id="IPR004841">
    <property type="entry name" value="AA-permease/SLC12A_dom"/>
</dbReference>
<keyword evidence="7 8" id="KW-0472">Membrane</keyword>
<evidence type="ECO:0000256" key="7">
    <source>
        <dbReference type="ARBA" id="ARBA00023136"/>
    </source>
</evidence>
<name>A0A814SWZ6_9BILA</name>
<dbReference type="PANTHER" id="PTHR11827">
    <property type="entry name" value="SOLUTE CARRIER FAMILY 12, CATION COTRANSPORTERS"/>
    <property type="match status" value="1"/>
</dbReference>
<feature type="transmembrane region" description="Helical" evidence="8">
    <location>
        <begin position="588"/>
        <end position="617"/>
    </location>
</feature>
<keyword evidence="4" id="KW-0813">Transport</keyword>
<feature type="transmembrane region" description="Helical" evidence="8">
    <location>
        <begin position="312"/>
        <end position="333"/>
    </location>
</feature>
<evidence type="ECO:0000256" key="4">
    <source>
        <dbReference type="ARBA" id="ARBA00022448"/>
    </source>
</evidence>
<evidence type="ECO:0000256" key="3">
    <source>
        <dbReference type="ARBA" id="ARBA00019359"/>
    </source>
</evidence>
<feature type="transmembrane region" description="Helical" evidence="8">
    <location>
        <begin position="522"/>
        <end position="539"/>
    </location>
</feature>
<dbReference type="GO" id="GO:0006884">
    <property type="term" value="P:cell volume homeostasis"/>
    <property type="evidence" value="ECO:0007669"/>
    <property type="project" value="TreeGrafter"/>
</dbReference>
<reference evidence="11" key="1">
    <citation type="submission" date="2021-02" db="EMBL/GenBank/DDBJ databases">
        <authorList>
            <person name="Nowell W R."/>
        </authorList>
    </citation>
    <scope>NUCLEOTIDE SEQUENCE</scope>
</reference>
<evidence type="ECO:0000313" key="12">
    <source>
        <dbReference type="Proteomes" id="UP000663889"/>
    </source>
</evidence>
<feature type="transmembrane region" description="Helical" evidence="8">
    <location>
        <begin position="468"/>
        <end position="490"/>
    </location>
</feature>
<organism evidence="11 12">
    <name type="scientific">Rotaria sordida</name>
    <dbReference type="NCBI Taxonomy" id="392033"/>
    <lineage>
        <taxon>Eukaryota</taxon>
        <taxon>Metazoa</taxon>
        <taxon>Spiralia</taxon>
        <taxon>Gnathifera</taxon>
        <taxon>Rotifera</taxon>
        <taxon>Eurotatoria</taxon>
        <taxon>Bdelloidea</taxon>
        <taxon>Philodinida</taxon>
        <taxon>Philodinidae</taxon>
        <taxon>Rotaria</taxon>
    </lineage>
</organism>
<keyword evidence="6 8" id="KW-1133">Transmembrane helix</keyword>
<comment type="caution">
    <text evidence="11">The sequence shown here is derived from an EMBL/GenBank/DDBJ whole genome shotgun (WGS) entry which is preliminary data.</text>
</comment>
<proteinExistence type="inferred from homology"/>
<evidence type="ECO:0000256" key="2">
    <source>
        <dbReference type="ARBA" id="ARBA00010593"/>
    </source>
</evidence>
<dbReference type="InterPro" id="IPR018491">
    <property type="entry name" value="SLC12_C"/>
</dbReference>
<dbReference type="FunFam" id="1.20.1740.10:FF:000013">
    <property type="entry name" value="Solute carrier family 12 member"/>
    <property type="match status" value="1"/>
</dbReference>
<keyword evidence="5 8" id="KW-0812">Transmembrane</keyword>
<dbReference type="AlphaFoldDB" id="A0A814SWZ6"/>
<dbReference type="GO" id="GO:0015379">
    <property type="term" value="F:potassium:chloride symporter activity"/>
    <property type="evidence" value="ECO:0007669"/>
    <property type="project" value="TreeGrafter"/>
</dbReference>
<evidence type="ECO:0000259" key="9">
    <source>
        <dbReference type="Pfam" id="PF00324"/>
    </source>
</evidence>
<accession>A0A814SWZ6</accession>
<comment type="similarity">
    <text evidence="2">Belongs to the SLC12A transporter family.</text>
</comment>
<sequence>MNGLDRVRSTLRRTFFSSNGVDTSPSTTRREDFPILSRHLSSYERFDLSTGSQGGGGGISTTNLQNINTVNNSSSQTPTIETTNDGVEFLPHNSKRTLRTIPGVFCPIALSMFSISLFMRVGFVVAHAGILQTLLQFGLCFIILFCTLLSVCSLATNGAIEGGGVYHMISRALGPEFGGSIGVLFFFANVIGNGQSVAALVEALVDSFGPGSKANAFQDTQWWRFFYGTIINIISLITCLLGSSLFSMATFFILILVSFSYLMVVVSFFVQSPRLVANAFQDTQWWRFFYGTIINIISLITCLLGSSLFSMATFFIFILVSFSYLMVVVSFFVQSPRLVPIPRVNTYAYDHQSLEFNKTDLIYGHYTGFSSITFRENTYANYTIDYTTGDMMNFATVFGVLFSSITGLLAGANMSGELKRPSRSIPTGSVAAVFFVFFIFITETLLMAATTDRFTLANNYLFLQNVNIWSPFVIIGMIAAVFSACLSGLIGASRILEALAIDEIFGPVLHCIRHGTTHRGNPWAAVIFTFILVQLTLFIGSMNKIAPIVTIFFLLAYFAVNLSCLALDLASAPNFRPTFKYFSWHTALVGAVGSIIMCFIVSAAYAAIAIGVLIGFICMLHLRDFPRASWGSISQALIFHQVRKYLLLLDPRKEHVKFWRPQMLLLTANPRSSINLIDFVNDMKKGGLFILGHVKIGQMNHGLNDICSQEYPYWVSLIDNMKIKAFVDMTLAPTIRDGVLQLMRLSGLGGLRPNTVILGFYDSAAPEDKLRNRSFFKKRWLKSTTPANAMAAPVFHQQPIIQSGTMEGASTITLHSFNSLTTINGNDMYPIFNFGELRQENEDKELDVYSYVQIIKDALYLNKSICLARNFHQLHKDDMELNKRRVFVDIWPVNFIFPETSTQFDVTCLYMLQLATILSMVKPWKIRATLRVFLCIDAINDNALRTQQHLDELLSQLRINAQTRMIAWENVTSLLNNNSSTINDNAATISVEQQSTTTAATTTTTAITNSFIDINDVYVRGVNELIRQQCDSTSCLYLYLPRPPKDKNLSPRYMRVLDILSNDLPPVMFVHGVSSVTCTQL</sequence>
<protein>
    <recommendedName>
        <fullName evidence="3">Solute carrier family 12 member 9</fullName>
    </recommendedName>
</protein>
<feature type="transmembrane region" description="Helical" evidence="8">
    <location>
        <begin position="104"/>
        <end position="128"/>
    </location>
</feature>
<feature type="transmembrane region" description="Helical" evidence="8">
    <location>
        <begin position="424"/>
        <end position="448"/>
    </location>
</feature>